<organism evidence="1 2">
    <name type="scientific">Nicoliella spurrieriana</name>
    <dbReference type="NCBI Taxonomy" id="2925830"/>
    <lineage>
        <taxon>Bacteria</taxon>
        <taxon>Bacillati</taxon>
        <taxon>Bacillota</taxon>
        <taxon>Bacilli</taxon>
        <taxon>Lactobacillales</taxon>
        <taxon>Lactobacillaceae</taxon>
        <taxon>Nicoliella</taxon>
    </lineage>
</organism>
<dbReference type="PANTHER" id="PTHR30143:SF0">
    <property type="entry name" value="2-KETO-4-PENTENOATE HYDRATASE"/>
    <property type="match status" value="1"/>
</dbReference>
<name>A0A976X4Y3_9LACO</name>
<evidence type="ECO:0000313" key="2">
    <source>
        <dbReference type="Proteomes" id="UP000831181"/>
    </source>
</evidence>
<dbReference type="Gene3D" id="3.90.850.10">
    <property type="entry name" value="Fumarylacetoacetase-like, C-terminal domain"/>
    <property type="match status" value="1"/>
</dbReference>
<dbReference type="Proteomes" id="UP000831181">
    <property type="component" value="Plasmid p1unnamed"/>
</dbReference>
<dbReference type="GO" id="GO:0008684">
    <property type="term" value="F:2-oxopent-4-enoate hydratase activity"/>
    <property type="evidence" value="ECO:0007669"/>
    <property type="project" value="TreeGrafter"/>
</dbReference>
<dbReference type="KEGG" id="lbe:MOO44_01595"/>
<dbReference type="AlphaFoldDB" id="A0A976X4Y3"/>
<sequence length="261" mass="28590">MSKNNVDEVSNSLVLANEDRHSLAWQPFKAMLNDESDGYSVQELVYNALNGENNKVAAYKVSLTSEKSQKGYNYNQPIFGKLSANQLVLSGGTVVLNEQFKPFLEVEVAFKVNDTLLPGDDLTTLLSKVDALPAFELPDSRFRDWFRKLSKELFMADDAMANLLVVGKSVATTDLNPLDLADVTMELEHDGNALGQSKSSSVLGNPLNSLKWLVEKLDNSGNCLTKGQFVTTGTSKTVDLAKGSWRANFSKGLGFVTLNVK</sequence>
<dbReference type="GO" id="GO:0005737">
    <property type="term" value="C:cytoplasm"/>
    <property type="evidence" value="ECO:0007669"/>
    <property type="project" value="TreeGrafter"/>
</dbReference>
<gene>
    <name evidence="1" type="ORF">MOO44_01595</name>
</gene>
<dbReference type="EMBL" id="CP093360">
    <property type="protein sequence ID" value="UQS86041.1"/>
    <property type="molecule type" value="Genomic_DNA"/>
</dbReference>
<dbReference type="SUPFAM" id="SSF56529">
    <property type="entry name" value="FAH"/>
    <property type="match status" value="1"/>
</dbReference>
<keyword evidence="1" id="KW-0614">Plasmid</keyword>
<reference evidence="1" key="1">
    <citation type="journal article" date="2022" name="Int. J. Syst. Evol. Microbiol.">
        <title>Apilactobacillus apisilvae sp. nov., Nicolia spurrieriana gen. nov. sp. nov., Bombilactobacillus folatiphilus sp. nov. and Bombilactobacillus thymidiniphilus sp. nov., four new lactic acid bacterial isolates from stingless bees Tetragonula carbonaria and Austroplebeia australis.</title>
        <authorList>
            <person name="Oliphant S.A."/>
            <person name="Watson-Haigh N.S."/>
            <person name="Sumby K.M."/>
            <person name="Gardner J."/>
            <person name="Groom S."/>
            <person name="Jiranek V."/>
        </authorList>
    </citation>
    <scope>NUCLEOTIDE SEQUENCE</scope>
    <source>
        <strain evidence="1">SGEP1_A5</strain>
    </source>
</reference>
<geneLocation type="plasmid" evidence="1 2">
    <name>p1unnamed</name>
</geneLocation>
<dbReference type="PANTHER" id="PTHR30143">
    <property type="entry name" value="ACID HYDRATASE"/>
    <property type="match status" value="1"/>
</dbReference>
<keyword evidence="2" id="KW-1185">Reference proteome</keyword>
<dbReference type="InterPro" id="IPR050772">
    <property type="entry name" value="Hydratase-Decarb/MhpD_sf"/>
</dbReference>
<accession>A0A976X4Y3</accession>
<proteinExistence type="predicted"/>
<protein>
    <submittedName>
        <fullName evidence="1">2-keto-4-pentenoate hydratase</fullName>
    </submittedName>
</protein>
<evidence type="ECO:0000313" key="1">
    <source>
        <dbReference type="EMBL" id="UQS86041.1"/>
    </source>
</evidence>
<dbReference type="InterPro" id="IPR036663">
    <property type="entry name" value="Fumarylacetoacetase_C_sf"/>
</dbReference>
<dbReference type="RefSeq" id="WP_260115849.1">
    <property type="nucleotide sequence ID" value="NZ_CP093360.1"/>
</dbReference>